<comment type="caution">
    <text evidence="2">The sequence shown here is derived from an EMBL/GenBank/DDBJ whole genome shotgun (WGS) entry which is preliminary data.</text>
</comment>
<sequence>MKNFLINKISLSSNDKVFEHVHALLVSQRGTLLAEGYFSGHDELWGKDIGKINFNQDTLHDIRSVTKSIVSILYGLALEYKNVPHLESTIIEHFSEYRKNDSFDHINIKHALTMTMGIEWSEDCSYDEIRNDEIGMELGKNRYKYIFSKKVIDKAGKTWCYSAGSTAILGRIIEKYTDYPLPEFANEVLFKKLGIKHFHWHKGIDGVASAASGLRLTARDLLKIGQLILNEGKWAGNNIVHTTWIKESLKPRFFTGTEYYGYLWYIDKYTSPINSHKYDWYAAFGNGGQMLLIIPEIESTIVIFSGGYNKVDIWNSLFLLLEENILPKLIEKL</sequence>
<dbReference type="Gene3D" id="3.40.710.10">
    <property type="entry name" value="DD-peptidase/beta-lactamase superfamily"/>
    <property type="match status" value="1"/>
</dbReference>
<dbReference type="Pfam" id="PF00144">
    <property type="entry name" value="Beta-lactamase"/>
    <property type="match status" value="1"/>
</dbReference>
<proteinExistence type="predicted"/>
<dbReference type="GO" id="GO:0016787">
    <property type="term" value="F:hydrolase activity"/>
    <property type="evidence" value="ECO:0007669"/>
    <property type="project" value="UniProtKB-KW"/>
</dbReference>
<name>A0ABT5LI35_9GAMM</name>
<accession>A0ABT5LI35</accession>
<evidence type="ECO:0000313" key="3">
    <source>
        <dbReference type="Proteomes" id="UP001217178"/>
    </source>
</evidence>
<protein>
    <submittedName>
        <fullName evidence="2">Serine hydrolase</fullName>
    </submittedName>
</protein>
<dbReference type="RefSeq" id="WP_273555898.1">
    <property type="nucleotide sequence ID" value="NZ_JAQRFI010000040.1"/>
</dbReference>
<reference evidence="2 3" key="1">
    <citation type="submission" date="2023-02" db="EMBL/GenBank/DDBJ databases">
        <title>Entomopathogenic bacteria.</title>
        <authorList>
            <person name="Machado R.A."/>
        </authorList>
    </citation>
    <scope>NUCLEOTIDE SEQUENCE [LARGE SCALE GENOMIC DNA]</scope>
    <source>
        <strain evidence="2 3">XENO-10</strain>
    </source>
</reference>
<dbReference type="EMBL" id="JAQRFI010000040">
    <property type="protein sequence ID" value="MDC9590619.1"/>
    <property type="molecule type" value="Genomic_DNA"/>
</dbReference>
<keyword evidence="2" id="KW-0378">Hydrolase</keyword>
<evidence type="ECO:0000313" key="2">
    <source>
        <dbReference type="EMBL" id="MDC9590619.1"/>
    </source>
</evidence>
<keyword evidence="3" id="KW-1185">Reference proteome</keyword>
<dbReference type="InterPro" id="IPR050789">
    <property type="entry name" value="Diverse_Enzym_Activities"/>
</dbReference>
<dbReference type="PANTHER" id="PTHR43283:SF7">
    <property type="entry name" value="BETA-LACTAMASE-RELATED DOMAIN-CONTAINING PROTEIN"/>
    <property type="match status" value="1"/>
</dbReference>
<dbReference type="PANTHER" id="PTHR43283">
    <property type="entry name" value="BETA-LACTAMASE-RELATED"/>
    <property type="match status" value="1"/>
</dbReference>
<feature type="domain" description="Beta-lactamase-related" evidence="1">
    <location>
        <begin position="23"/>
        <end position="305"/>
    </location>
</feature>
<dbReference type="InterPro" id="IPR012338">
    <property type="entry name" value="Beta-lactam/transpept-like"/>
</dbReference>
<organism evidence="2 3">
    <name type="scientific">Xenorhabdus yunnanensis</name>
    <dbReference type="NCBI Taxonomy" id="3025878"/>
    <lineage>
        <taxon>Bacteria</taxon>
        <taxon>Pseudomonadati</taxon>
        <taxon>Pseudomonadota</taxon>
        <taxon>Gammaproteobacteria</taxon>
        <taxon>Enterobacterales</taxon>
        <taxon>Morganellaceae</taxon>
        <taxon>Xenorhabdus</taxon>
    </lineage>
</organism>
<dbReference type="SUPFAM" id="SSF56601">
    <property type="entry name" value="beta-lactamase/transpeptidase-like"/>
    <property type="match status" value="1"/>
</dbReference>
<dbReference type="Proteomes" id="UP001217178">
    <property type="component" value="Unassembled WGS sequence"/>
</dbReference>
<gene>
    <name evidence="2" type="ORF">PSI23_15320</name>
</gene>
<dbReference type="InterPro" id="IPR001466">
    <property type="entry name" value="Beta-lactam-related"/>
</dbReference>
<evidence type="ECO:0000259" key="1">
    <source>
        <dbReference type="Pfam" id="PF00144"/>
    </source>
</evidence>